<gene>
    <name evidence="1" type="ORF">ACFPU1_06680</name>
</gene>
<accession>A0ABW0YM01</accession>
<dbReference type="RefSeq" id="WP_385939615.1">
    <property type="nucleotide sequence ID" value="NZ_JBHSOZ010000003.1"/>
</dbReference>
<evidence type="ECO:0000313" key="2">
    <source>
        <dbReference type="Proteomes" id="UP001596142"/>
    </source>
</evidence>
<keyword evidence="2" id="KW-1185">Reference proteome</keyword>
<dbReference type="EMBL" id="JBHSOZ010000003">
    <property type="protein sequence ID" value="MFC5712460.1"/>
    <property type="molecule type" value="Genomic_DNA"/>
</dbReference>
<sequence length="88" mass="10307">MTEEYDIIHLFAGWKQEVDELLPLCKDHLKGKRIVWVSYPKKASKVDTDLTRDKGWETAEKERMKGVSQVSVDDVWSAVRFTYTSEEQ</sequence>
<name>A0ABW0YM01_9BACI</name>
<evidence type="ECO:0008006" key="3">
    <source>
        <dbReference type="Google" id="ProtNLM"/>
    </source>
</evidence>
<organism evidence="1 2">
    <name type="scientific">Thalassorhabdus alkalitolerans</name>
    <dbReference type="NCBI Taxonomy" id="2282697"/>
    <lineage>
        <taxon>Bacteria</taxon>
        <taxon>Bacillati</taxon>
        <taxon>Bacillota</taxon>
        <taxon>Bacilli</taxon>
        <taxon>Bacillales</taxon>
        <taxon>Bacillaceae</taxon>
        <taxon>Thalassorhabdus</taxon>
    </lineage>
</organism>
<proteinExistence type="predicted"/>
<evidence type="ECO:0000313" key="1">
    <source>
        <dbReference type="EMBL" id="MFC5712460.1"/>
    </source>
</evidence>
<protein>
    <recommendedName>
        <fullName evidence="3">DUF3052 domain-containing protein</fullName>
    </recommendedName>
</protein>
<comment type="caution">
    <text evidence="1">The sequence shown here is derived from an EMBL/GenBank/DDBJ whole genome shotgun (WGS) entry which is preliminary data.</text>
</comment>
<dbReference type="Proteomes" id="UP001596142">
    <property type="component" value="Unassembled WGS sequence"/>
</dbReference>
<reference evidence="2" key="1">
    <citation type="journal article" date="2019" name="Int. J. Syst. Evol. Microbiol.">
        <title>The Global Catalogue of Microorganisms (GCM) 10K type strain sequencing project: providing services to taxonomists for standard genome sequencing and annotation.</title>
        <authorList>
            <consortium name="The Broad Institute Genomics Platform"/>
            <consortium name="The Broad Institute Genome Sequencing Center for Infectious Disease"/>
            <person name="Wu L."/>
            <person name="Ma J."/>
        </authorList>
    </citation>
    <scope>NUCLEOTIDE SEQUENCE [LARGE SCALE GENOMIC DNA]</scope>
    <source>
        <strain evidence="2">CECT 7184</strain>
    </source>
</reference>